<proteinExistence type="predicted"/>
<name>A0ABR0W9V4_REHGL</name>
<protein>
    <submittedName>
        <fullName evidence="2">Uncharacterized protein</fullName>
    </submittedName>
</protein>
<sequence length="104" mass="11573">MATGAVPASFTGLKSRDHKGIGFAKCSDFVRVSDLQRVKFRRTKVALIRNSTNPGSETVELEPASAGSPLLADRRAQFEKLEYRKDDYQKELEHIEQVCASSQT</sequence>
<organism evidence="2 3">
    <name type="scientific">Rehmannia glutinosa</name>
    <name type="common">Chinese foxglove</name>
    <dbReference type="NCBI Taxonomy" id="99300"/>
    <lineage>
        <taxon>Eukaryota</taxon>
        <taxon>Viridiplantae</taxon>
        <taxon>Streptophyta</taxon>
        <taxon>Embryophyta</taxon>
        <taxon>Tracheophyta</taxon>
        <taxon>Spermatophyta</taxon>
        <taxon>Magnoliopsida</taxon>
        <taxon>eudicotyledons</taxon>
        <taxon>Gunneridae</taxon>
        <taxon>Pentapetalae</taxon>
        <taxon>asterids</taxon>
        <taxon>lamiids</taxon>
        <taxon>Lamiales</taxon>
        <taxon>Orobanchaceae</taxon>
        <taxon>Rehmannieae</taxon>
        <taxon>Rehmannia</taxon>
    </lineage>
</organism>
<reference evidence="2 3" key="1">
    <citation type="journal article" date="2021" name="Comput. Struct. Biotechnol. J.">
        <title>De novo genome assembly of the potent medicinal plant Rehmannia glutinosa using nanopore technology.</title>
        <authorList>
            <person name="Ma L."/>
            <person name="Dong C."/>
            <person name="Song C."/>
            <person name="Wang X."/>
            <person name="Zheng X."/>
            <person name="Niu Y."/>
            <person name="Chen S."/>
            <person name="Feng W."/>
        </authorList>
    </citation>
    <scope>NUCLEOTIDE SEQUENCE [LARGE SCALE GENOMIC DNA]</scope>
    <source>
        <strain evidence="2">DH-2019</strain>
    </source>
</reference>
<evidence type="ECO:0000313" key="3">
    <source>
        <dbReference type="Proteomes" id="UP001318860"/>
    </source>
</evidence>
<gene>
    <name evidence="2" type="ORF">DH2020_021242</name>
</gene>
<keyword evidence="1" id="KW-0175">Coiled coil</keyword>
<dbReference type="Proteomes" id="UP001318860">
    <property type="component" value="Unassembled WGS sequence"/>
</dbReference>
<feature type="coiled-coil region" evidence="1">
    <location>
        <begin position="71"/>
        <end position="98"/>
    </location>
</feature>
<comment type="caution">
    <text evidence="2">The sequence shown here is derived from an EMBL/GenBank/DDBJ whole genome shotgun (WGS) entry which is preliminary data.</text>
</comment>
<accession>A0ABR0W9V4</accession>
<evidence type="ECO:0000313" key="2">
    <source>
        <dbReference type="EMBL" id="KAK6144422.1"/>
    </source>
</evidence>
<evidence type="ECO:0000256" key="1">
    <source>
        <dbReference type="SAM" id="Coils"/>
    </source>
</evidence>
<dbReference type="EMBL" id="JABTTQ020000012">
    <property type="protein sequence ID" value="KAK6144422.1"/>
    <property type="molecule type" value="Genomic_DNA"/>
</dbReference>
<keyword evidence="3" id="KW-1185">Reference proteome</keyword>